<evidence type="ECO:0000313" key="1">
    <source>
        <dbReference type="EMBL" id="MBD2776176.1"/>
    </source>
</evidence>
<gene>
    <name evidence="1" type="ORF">ICL16_29985</name>
</gene>
<keyword evidence="2" id="KW-1185">Reference proteome</keyword>
<comment type="caution">
    <text evidence="1">The sequence shown here is derived from an EMBL/GenBank/DDBJ whole genome shotgun (WGS) entry which is preliminary data.</text>
</comment>
<reference evidence="1" key="1">
    <citation type="submission" date="2020-09" db="EMBL/GenBank/DDBJ databases">
        <title>Iningainema tapete sp. nov. (Scytonemataceae, Cyanobacteria) from greenhouses in central Florida (USA) produces two types of nodularin with biosynthetic potential for microcystin-LR and anabaenopeptins.</title>
        <authorList>
            <person name="Berthold D.E."/>
            <person name="Lefler F.W."/>
            <person name="Huang I.-S."/>
            <person name="Abdulla H."/>
            <person name="Zimba P.V."/>
            <person name="Laughinghouse H.D. IV."/>
        </authorList>
    </citation>
    <scope>NUCLEOTIDE SEQUENCE</scope>
    <source>
        <strain evidence="1">BLCCT55</strain>
    </source>
</reference>
<dbReference type="RefSeq" id="WP_190835249.1">
    <property type="nucleotide sequence ID" value="NZ_CAWPPI010000088.1"/>
</dbReference>
<dbReference type="EMBL" id="JACXAE010000088">
    <property type="protein sequence ID" value="MBD2776176.1"/>
    <property type="molecule type" value="Genomic_DNA"/>
</dbReference>
<evidence type="ECO:0000313" key="2">
    <source>
        <dbReference type="Proteomes" id="UP000629098"/>
    </source>
</evidence>
<sequence length="51" mass="5908">MLTISLLTETQAKNEAVRLDILGISKDKFKFVIAPDLFNKYNLSYLKEVKF</sequence>
<proteinExistence type="predicted"/>
<name>A0A8J7C9P2_9CYAN</name>
<dbReference type="Proteomes" id="UP000629098">
    <property type="component" value="Unassembled WGS sequence"/>
</dbReference>
<accession>A0A8J7C9P2</accession>
<dbReference type="AlphaFoldDB" id="A0A8J7C9P2"/>
<protein>
    <submittedName>
        <fullName evidence="1">Uncharacterized protein</fullName>
    </submittedName>
</protein>
<organism evidence="1 2">
    <name type="scientific">Iningainema tapete BLCC-T55</name>
    <dbReference type="NCBI Taxonomy" id="2748662"/>
    <lineage>
        <taxon>Bacteria</taxon>
        <taxon>Bacillati</taxon>
        <taxon>Cyanobacteriota</taxon>
        <taxon>Cyanophyceae</taxon>
        <taxon>Nostocales</taxon>
        <taxon>Scytonemataceae</taxon>
        <taxon>Iningainema tapete</taxon>
    </lineage>
</organism>